<reference evidence="2 3" key="1">
    <citation type="submission" date="2017-11" db="EMBL/GenBank/DDBJ databases">
        <title>De novo assembly and phasing of dikaryotic genomes from two isolates of Puccinia coronata f. sp. avenae, the causal agent of oat crown rust.</title>
        <authorList>
            <person name="Miller M.E."/>
            <person name="Zhang Y."/>
            <person name="Omidvar V."/>
            <person name="Sperschneider J."/>
            <person name="Schwessinger B."/>
            <person name="Raley C."/>
            <person name="Palmer J.M."/>
            <person name="Garnica D."/>
            <person name="Upadhyaya N."/>
            <person name="Rathjen J."/>
            <person name="Taylor J.M."/>
            <person name="Park R.F."/>
            <person name="Dodds P.N."/>
            <person name="Hirsch C.D."/>
            <person name="Kianian S.F."/>
            <person name="Figueroa M."/>
        </authorList>
    </citation>
    <scope>NUCLEOTIDE SEQUENCE [LARGE SCALE GENOMIC DNA]</scope>
    <source>
        <strain evidence="2">12SD80</strain>
    </source>
</reference>
<evidence type="ECO:0000256" key="1">
    <source>
        <dbReference type="SAM" id="MobiDB-lite"/>
    </source>
</evidence>
<dbReference type="AlphaFoldDB" id="A0A2N5T947"/>
<feature type="compositionally biased region" description="Basic and acidic residues" evidence="1">
    <location>
        <begin position="217"/>
        <end position="248"/>
    </location>
</feature>
<evidence type="ECO:0000313" key="3">
    <source>
        <dbReference type="Proteomes" id="UP000235392"/>
    </source>
</evidence>
<dbReference type="EMBL" id="PGCI01000679">
    <property type="protein sequence ID" value="PLW22027.1"/>
    <property type="molecule type" value="Genomic_DNA"/>
</dbReference>
<dbReference type="Proteomes" id="UP000235392">
    <property type="component" value="Unassembled WGS sequence"/>
</dbReference>
<evidence type="ECO:0000313" key="2">
    <source>
        <dbReference type="EMBL" id="PLW22027.1"/>
    </source>
</evidence>
<feature type="region of interest" description="Disordered" evidence="1">
    <location>
        <begin position="212"/>
        <end position="248"/>
    </location>
</feature>
<accession>A0A2N5T947</accession>
<gene>
    <name evidence="2" type="ORF">PCASD_15005</name>
</gene>
<name>A0A2N5T947_9BASI</name>
<proteinExistence type="predicted"/>
<feature type="region of interest" description="Disordered" evidence="1">
    <location>
        <begin position="281"/>
        <end position="311"/>
    </location>
</feature>
<protein>
    <submittedName>
        <fullName evidence="2">Uncharacterized protein</fullName>
    </submittedName>
</protein>
<sequence length="311" mass="34480">MANLAIDFEQLNGQVHPLSGISLMGKPSHQDVPTRRPSPAVEMHQLDGRGWPSRVAWTSPAIKLYGQAWRLSYACLMAGSVIELYQLDDRLSHQVARTQWPGIVLNHQTVQLINARVGYRLAGGAPESYCIVKDSPAVLLSPTVSSLVFIVPWSRSGKTSTKREEGPEVLGGVHSHWLKKRGEQIVEDVKKAATEERTLGAEGGMLNGLETAEDDERLARTKGDPNLGRENKDGIEDEPLNHNHSGEKSRCKNFCSACGDFFTRVKDFFHRVIRRVFRRNKAAEDTKPESAAAPLLEEKKESPPAGRTWGN</sequence>
<organism evidence="2 3">
    <name type="scientific">Puccinia coronata f. sp. avenae</name>
    <dbReference type="NCBI Taxonomy" id="200324"/>
    <lineage>
        <taxon>Eukaryota</taxon>
        <taxon>Fungi</taxon>
        <taxon>Dikarya</taxon>
        <taxon>Basidiomycota</taxon>
        <taxon>Pucciniomycotina</taxon>
        <taxon>Pucciniomycetes</taxon>
        <taxon>Pucciniales</taxon>
        <taxon>Pucciniaceae</taxon>
        <taxon>Puccinia</taxon>
    </lineage>
</organism>
<comment type="caution">
    <text evidence="2">The sequence shown here is derived from an EMBL/GenBank/DDBJ whole genome shotgun (WGS) entry which is preliminary data.</text>
</comment>